<dbReference type="Proteomes" id="UP000202440">
    <property type="component" value="Chromosome"/>
</dbReference>
<reference evidence="2 3" key="1">
    <citation type="submission" date="2017-07" db="EMBL/GenBank/DDBJ databases">
        <title>Annotated genome sequence of Bacterioplanes sanyensis isolated from Red Sea.</title>
        <authorList>
            <person name="Rehman Z.U."/>
        </authorList>
    </citation>
    <scope>NUCLEOTIDE SEQUENCE [LARGE SCALE GENOMIC DNA]</scope>
    <source>
        <strain evidence="2 3">NV9</strain>
    </source>
</reference>
<dbReference type="InterPro" id="IPR036412">
    <property type="entry name" value="HAD-like_sf"/>
</dbReference>
<dbReference type="NCBIfam" id="TIGR01549">
    <property type="entry name" value="HAD-SF-IA-v1"/>
    <property type="match status" value="1"/>
</dbReference>
<dbReference type="EMBL" id="CP022530">
    <property type="protein sequence ID" value="ASP38162.1"/>
    <property type="molecule type" value="Genomic_DNA"/>
</dbReference>
<dbReference type="Gene3D" id="1.20.120.1600">
    <property type="match status" value="1"/>
</dbReference>
<evidence type="ECO:0000256" key="1">
    <source>
        <dbReference type="ARBA" id="ARBA00022801"/>
    </source>
</evidence>
<dbReference type="KEGG" id="bsan:CHH28_05445"/>
<dbReference type="SFLD" id="SFLDS00003">
    <property type="entry name" value="Haloacid_Dehalogenase"/>
    <property type="match status" value="1"/>
</dbReference>
<dbReference type="SFLD" id="SFLDG01129">
    <property type="entry name" value="C1.5:_HAD__Beta-PGM__Phosphata"/>
    <property type="match status" value="1"/>
</dbReference>
<dbReference type="PANTHER" id="PTHR43316">
    <property type="entry name" value="HYDROLASE, HALOACID DELAHOGENASE-RELATED"/>
    <property type="match status" value="1"/>
</dbReference>
<accession>A0A222FHP1</accession>
<dbReference type="NCBIfam" id="TIGR01509">
    <property type="entry name" value="HAD-SF-IA-v3"/>
    <property type="match status" value="1"/>
</dbReference>
<dbReference type="RefSeq" id="WP_094059361.1">
    <property type="nucleotide sequence ID" value="NZ_CP022530.1"/>
</dbReference>
<dbReference type="InterPro" id="IPR023214">
    <property type="entry name" value="HAD_sf"/>
</dbReference>
<dbReference type="AlphaFoldDB" id="A0A222FHP1"/>
<keyword evidence="1 2" id="KW-0378">Hydrolase</keyword>
<dbReference type="InterPro" id="IPR006439">
    <property type="entry name" value="HAD-SF_hydro_IA"/>
</dbReference>
<dbReference type="PANTHER" id="PTHR43316:SF3">
    <property type="entry name" value="HALOACID DEHALOGENASE, TYPE II (AFU_ORTHOLOGUE AFUA_2G07750)-RELATED"/>
    <property type="match status" value="1"/>
</dbReference>
<dbReference type="InterPro" id="IPR051540">
    <property type="entry name" value="S-2-haloacid_dehalogenase"/>
</dbReference>
<name>A0A222FHP1_9GAMM</name>
<dbReference type="SUPFAM" id="SSF56784">
    <property type="entry name" value="HAD-like"/>
    <property type="match status" value="1"/>
</dbReference>
<organism evidence="2 3">
    <name type="scientific">Bacterioplanes sanyensis</name>
    <dbReference type="NCBI Taxonomy" id="1249553"/>
    <lineage>
        <taxon>Bacteria</taxon>
        <taxon>Pseudomonadati</taxon>
        <taxon>Pseudomonadota</taxon>
        <taxon>Gammaproteobacteria</taxon>
        <taxon>Oceanospirillales</taxon>
        <taxon>Oceanospirillaceae</taxon>
        <taxon>Bacterioplanes</taxon>
    </lineage>
</organism>
<dbReference type="Gene3D" id="3.40.50.1000">
    <property type="entry name" value="HAD superfamily/HAD-like"/>
    <property type="match status" value="1"/>
</dbReference>
<sequence>MQPQLITLDLDHTLWDTDPVIIAAEQATYDWIAQHCPVAIEFYTLEALRQYKNTIAECYPQWRHQVSKLRIEVLRRVFLQAGLQETAAADFAEQAFAVFYHARSQVTLFDGALQALQQLSENAPLVAVTNGNADLSLIGIEPLFAGHLSAEKVGAAKPDPTMFEQAMAQHGVTATQCVHVGDHQEQDVVAAKRLGMKTVWVNLSDAAWTHTECEPDQEINHLSQLPAAIASL</sequence>
<gene>
    <name evidence="2" type="ORF">CHH28_05445</name>
</gene>
<proteinExistence type="predicted"/>
<dbReference type="Pfam" id="PF00702">
    <property type="entry name" value="Hydrolase"/>
    <property type="match status" value="1"/>
</dbReference>
<dbReference type="GO" id="GO:0016787">
    <property type="term" value="F:hydrolase activity"/>
    <property type="evidence" value="ECO:0007669"/>
    <property type="project" value="UniProtKB-KW"/>
</dbReference>
<evidence type="ECO:0000313" key="3">
    <source>
        <dbReference type="Proteomes" id="UP000202440"/>
    </source>
</evidence>
<dbReference type="OrthoDB" id="367448at2"/>
<protein>
    <submittedName>
        <fullName evidence="2">HAD family hydrolase</fullName>
    </submittedName>
</protein>
<evidence type="ECO:0000313" key="2">
    <source>
        <dbReference type="EMBL" id="ASP38162.1"/>
    </source>
</evidence>
<keyword evidence="3" id="KW-1185">Reference proteome</keyword>